<accession>A0A803N2H4</accession>
<dbReference type="Pfam" id="PF13912">
    <property type="entry name" value="zf-C2H2_6"/>
    <property type="match status" value="2"/>
</dbReference>
<feature type="region of interest" description="Disordered" evidence="10">
    <location>
        <begin position="148"/>
        <end position="217"/>
    </location>
</feature>
<feature type="compositionally biased region" description="Polar residues" evidence="10">
    <location>
        <begin position="1"/>
        <end position="10"/>
    </location>
</feature>
<keyword evidence="13" id="KW-1185">Reference proteome</keyword>
<keyword evidence="3" id="KW-0677">Repeat</keyword>
<sequence length="355" mass="38123">MITTTTNTSYKSDEGSDICSNNNVAEEMTTGTTTTIASDDDDIYFNGGGNGTAASTTEEEEDMANCLILLAQGHSRDLTPQHPPLLSLVDDHPMYRTNNNHNIGSASGSSKFVSRKFMETPSTTGKSGYYVYECKTCAKTFSSFQALGGHRASHKKPKNKDEDYSNKSRANNIFSSVITSTNNNNRNNNSNLLLSSDDEEPPFKAARHNNNNNVTSSTSLSLQLTNRALYNNGITSNHSNNKGRVHECSICGAEFSSGQALGGHMRRHRGPMSAAVGAAAAPVIRAVPLSVEQAPAAAATEMSEEMMITTAMKIPPVRNTSTSLLSLDLDLNLPAPAEDNAVDKAQILTVHKLVE</sequence>
<feature type="domain" description="C2H2-type" evidence="11">
    <location>
        <begin position="132"/>
        <end position="159"/>
    </location>
</feature>
<dbReference type="SUPFAM" id="SSF57667">
    <property type="entry name" value="beta-beta-alpha zinc fingers"/>
    <property type="match status" value="1"/>
</dbReference>
<organism evidence="12 13">
    <name type="scientific">Chenopodium quinoa</name>
    <name type="common">Quinoa</name>
    <dbReference type="NCBI Taxonomy" id="63459"/>
    <lineage>
        <taxon>Eukaryota</taxon>
        <taxon>Viridiplantae</taxon>
        <taxon>Streptophyta</taxon>
        <taxon>Embryophyta</taxon>
        <taxon>Tracheophyta</taxon>
        <taxon>Spermatophyta</taxon>
        <taxon>Magnoliopsida</taxon>
        <taxon>eudicotyledons</taxon>
        <taxon>Gunneridae</taxon>
        <taxon>Pentapetalae</taxon>
        <taxon>Caryophyllales</taxon>
        <taxon>Chenopodiaceae</taxon>
        <taxon>Chenopodioideae</taxon>
        <taxon>Atripliceae</taxon>
        <taxon>Chenopodium</taxon>
    </lineage>
</organism>
<dbReference type="Proteomes" id="UP000596660">
    <property type="component" value="Unplaced"/>
</dbReference>
<protein>
    <recommendedName>
        <fullName evidence="11">C2H2-type domain-containing protein</fullName>
    </recommendedName>
</protein>
<evidence type="ECO:0000256" key="3">
    <source>
        <dbReference type="ARBA" id="ARBA00022737"/>
    </source>
</evidence>
<dbReference type="AlphaFoldDB" id="A0A803N2H4"/>
<comment type="subcellular location">
    <subcellularLocation>
        <location evidence="1">Nucleus</location>
    </subcellularLocation>
</comment>
<evidence type="ECO:0000313" key="13">
    <source>
        <dbReference type="Proteomes" id="UP000596660"/>
    </source>
</evidence>
<feature type="domain" description="C2H2-type" evidence="11">
    <location>
        <begin position="246"/>
        <end position="273"/>
    </location>
</feature>
<dbReference type="PROSITE" id="PS00028">
    <property type="entry name" value="ZINC_FINGER_C2H2_1"/>
    <property type="match status" value="2"/>
</dbReference>
<evidence type="ECO:0000256" key="5">
    <source>
        <dbReference type="ARBA" id="ARBA00022833"/>
    </source>
</evidence>
<evidence type="ECO:0000256" key="7">
    <source>
        <dbReference type="ARBA" id="ARBA00023163"/>
    </source>
</evidence>
<evidence type="ECO:0000256" key="8">
    <source>
        <dbReference type="ARBA" id="ARBA00023242"/>
    </source>
</evidence>
<dbReference type="PANTHER" id="PTHR26374">
    <property type="entry name" value="ZINC FINGER PROTEIN ZAT5"/>
    <property type="match status" value="1"/>
</dbReference>
<keyword evidence="8" id="KW-0539">Nucleus</keyword>
<reference evidence="12" key="1">
    <citation type="journal article" date="2017" name="Nature">
        <title>The genome of Chenopodium quinoa.</title>
        <authorList>
            <person name="Jarvis D.E."/>
            <person name="Ho Y.S."/>
            <person name="Lightfoot D.J."/>
            <person name="Schmoeckel S.M."/>
            <person name="Li B."/>
            <person name="Borm T.J.A."/>
            <person name="Ohyanagi H."/>
            <person name="Mineta K."/>
            <person name="Michell C.T."/>
            <person name="Saber N."/>
            <person name="Kharbatia N.M."/>
            <person name="Rupper R.R."/>
            <person name="Sharp A.R."/>
            <person name="Dally N."/>
            <person name="Boughton B.A."/>
            <person name="Woo Y.H."/>
            <person name="Gao G."/>
            <person name="Schijlen E.G.W.M."/>
            <person name="Guo X."/>
            <person name="Momin A.A."/>
            <person name="Negrao S."/>
            <person name="Al-Babili S."/>
            <person name="Gehring C."/>
            <person name="Roessner U."/>
            <person name="Jung C."/>
            <person name="Murphy K."/>
            <person name="Arold S.T."/>
            <person name="Gojobori T."/>
            <person name="van der Linden C.G."/>
            <person name="van Loo E.N."/>
            <person name="Jellen E.N."/>
            <person name="Maughan P.J."/>
            <person name="Tester M."/>
        </authorList>
    </citation>
    <scope>NUCLEOTIDE SEQUENCE [LARGE SCALE GENOMIC DNA]</scope>
    <source>
        <strain evidence="12">cv. PI 614886</strain>
    </source>
</reference>
<feature type="region of interest" description="Disordered" evidence="10">
    <location>
        <begin position="1"/>
        <end position="24"/>
    </location>
</feature>
<dbReference type="PROSITE" id="PS50157">
    <property type="entry name" value="ZINC_FINGER_C2H2_2"/>
    <property type="match status" value="2"/>
</dbReference>
<dbReference type="InterPro" id="IPR013087">
    <property type="entry name" value="Znf_C2H2_type"/>
</dbReference>
<dbReference type="GO" id="GO:0008270">
    <property type="term" value="F:zinc ion binding"/>
    <property type="evidence" value="ECO:0007669"/>
    <property type="project" value="UniProtKB-KW"/>
</dbReference>
<dbReference type="InterPro" id="IPR036236">
    <property type="entry name" value="Znf_C2H2_sf"/>
</dbReference>
<dbReference type="EnsemblPlants" id="AUR62039327-RA">
    <property type="protein sequence ID" value="AUR62039327-RA:cds"/>
    <property type="gene ID" value="AUR62039327"/>
</dbReference>
<evidence type="ECO:0000256" key="2">
    <source>
        <dbReference type="ARBA" id="ARBA00022723"/>
    </source>
</evidence>
<feature type="compositionally biased region" description="Low complexity" evidence="10">
    <location>
        <begin position="171"/>
        <end position="195"/>
    </location>
</feature>
<name>A0A803N2H4_CHEQI</name>
<dbReference type="Gramene" id="AUR62039327-RA">
    <property type="protein sequence ID" value="AUR62039327-RA:cds"/>
    <property type="gene ID" value="AUR62039327"/>
</dbReference>
<dbReference type="GO" id="GO:0005634">
    <property type="term" value="C:nucleus"/>
    <property type="evidence" value="ECO:0007669"/>
    <property type="project" value="UniProtKB-SubCell"/>
</dbReference>
<dbReference type="PANTHER" id="PTHR26374:SF466">
    <property type="entry name" value="OS09G0122000 PROTEIN"/>
    <property type="match status" value="1"/>
</dbReference>
<evidence type="ECO:0000256" key="10">
    <source>
        <dbReference type="SAM" id="MobiDB-lite"/>
    </source>
</evidence>
<keyword evidence="6" id="KW-0805">Transcription regulation</keyword>
<evidence type="ECO:0000313" key="12">
    <source>
        <dbReference type="EnsemblPlants" id="AUR62039327-RA:cds"/>
    </source>
</evidence>
<keyword evidence="2" id="KW-0479">Metal-binding</keyword>
<reference evidence="12" key="2">
    <citation type="submission" date="2021-03" db="UniProtKB">
        <authorList>
            <consortium name="EnsemblPlants"/>
        </authorList>
    </citation>
    <scope>IDENTIFICATION</scope>
</reference>
<keyword evidence="7" id="KW-0804">Transcription</keyword>
<dbReference type="Gene3D" id="3.30.160.60">
    <property type="entry name" value="Classic Zinc Finger"/>
    <property type="match status" value="2"/>
</dbReference>
<dbReference type="SMART" id="SM00355">
    <property type="entry name" value="ZnF_C2H2"/>
    <property type="match status" value="2"/>
</dbReference>
<evidence type="ECO:0000259" key="11">
    <source>
        <dbReference type="PROSITE" id="PS50157"/>
    </source>
</evidence>
<evidence type="ECO:0000256" key="1">
    <source>
        <dbReference type="ARBA" id="ARBA00004123"/>
    </source>
</evidence>
<proteinExistence type="predicted"/>
<evidence type="ECO:0000256" key="9">
    <source>
        <dbReference type="PROSITE-ProRule" id="PRU00042"/>
    </source>
</evidence>
<keyword evidence="5" id="KW-0862">Zinc</keyword>
<evidence type="ECO:0000256" key="6">
    <source>
        <dbReference type="ARBA" id="ARBA00023015"/>
    </source>
</evidence>
<evidence type="ECO:0000256" key="4">
    <source>
        <dbReference type="ARBA" id="ARBA00022771"/>
    </source>
</evidence>
<keyword evidence="4 9" id="KW-0863">Zinc-finger</keyword>